<reference evidence="3 5" key="2">
    <citation type="journal article" date="2013" name="J. Biotechnol.">
        <title>Establishment and interpretation of the genome sequence of the phytopathogenic fungus Rhizoctonia solani AG1-IB isolate 7/3/14.</title>
        <authorList>
            <person name="Wibberg D.W."/>
            <person name="Jelonek L.J."/>
            <person name="Rupp O.R."/>
            <person name="Hennig M.H."/>
            <person name="Eikmeyer F.E."/>
            <person name="Goesmann A.G."/>
            <person name="Hartmann A.H."/>
            <person name="Borriss R.B."/>
            <person name="Grosch R.G."/>
            <person name="Puehler A.P."/>
            <person name="Schlueter A.S."/>
        </authorList>
    </citation>
    <scope>NUCLEOTIDE SEQUENCE [LARGE SCALE GENOMIC DNA]</scope>
    <source>
        <strain evidence="5">AG1-IB / isolate 7/3/14</strain>
        <strain evidence="3">Isolate 7/3/14</strain>
    </source>
</reference>
<name>M5BQP8_THACB</name>
<reference evidence="3" key="1">
    <citation type="submission" date="2012-10" db="EMBL/GenBank/DDBJ databases">
        <authorList>
            <person name="Jelonek L."/>
        </authorList>
    </citation>
    <scope>NUCLEOTIDE SEQUENCE</scope>
    <source>
        <strain evidence="3">Isolate 7/3/14</strain>
    </source>
</reference>
<dbReference type="Proteomes" id="UP000059188">
    <property type="component" value="Unassembled WGS sequence"/>
</dbReference>
<sequence>MRAFTIISALIAVAVSGVVATPGEAVAALFTRQSSAIPDIPAQCQAQCASVQKITSCGNDLDCMCTNEMGNGIVNCGNCGIEYNKSKPDINNYKAQFQASVNAYAESCTEAGRPIGPFSITGNTGSSGSTTGSGAGSTPTGSSANGALTSNAAAGTSALAAMAVVMATLL</sequence>
<dbReference type="AlphaFoldDB" id="M5BQP8"/>
<keyword evidence="6" id="KW-1185">Reference proteome</keyword>
<keyword evidence="2" id="KW-0732">Signal</keyword>
<evidence type="ECO:0000256" key="2">
    <source>
        <dbReference type="SAM" id="SignalP"/>
    </source>
</evidence>
<evidence type="ECO:0000313" key="3">
    <source>
        <dbReference type="EMBL" id="CCO28780.1"/>
    </source>
</evidence>
<feature type="signal peptide" evidence="2">
    <location>
        <begin position="1"/>
        <end position="20"/>
    </location>
</feature>
<dbReference type="EMBL" id="CAOJ01003784">
    <property type="protein sequence ID" value="CCO28780.1"/>
    <property type="molecule type" value="Genomic_DNA"/>
</dbReference>
<reference evidence="4 6" key="3">
    <citation type="submission" date="2014-11" db="EMBL/GenBank/DDBJ databases">
        <authorList>
            <person name="Wibberg Daniel"/>
        </authorList>
    </citation>
    <scope>NUCLEOTIDE SEQUENCE [LARGE SCALE GENOMIC DNA]</scope>
    <source>
        <strain evidence="4">Rhizoctonia solani AG1-IB 7/3/14</strain>
    </source>
</reference>
<dbReference type="OrthoDB" id="3212117at2759"/>
<evidence type="ECO:0000313" key="4">
    <source>
        <dbReference type="EMBL" id="CEL57167.1"/>
    </source>
</evidence>
<dbReference type="HOGENOM" id="CLU_1571707_0_0_1"/>
<evidence type="ECO:0000256" key="1">
    <source>
        <dbReference type="SAM" id="MobiDB-lite"/>
    </source>
</evidence>
<protein>
    <recommendedName>
        <fullName evidence="7">Extracellular membrane protein CFEM domain-containing protein</fullName>
    </recommendedName>
</protein>
<evidence type="ECO:0000313" key="6">
    <source>
        <dbReference type="Proteomes" id="UP000059188"/>
    </source>
</evidence>
<dbReference type="Proteomes" id="UP000012065">
    <property type="component" value="Unassembled WGS sequence"/>
</dbReference>
<gene>
    <name evidence="3" type="ORF">BN14_02778</name>
    <name evidence="4" type="ORF">RSOLAG1IB_08400</name>
</gene>
<evidence type="ECO:0000313" key="5">
    <source>
        <dbReference type="Proteomes" id="UP000012065"/>
    </source>
</evidence>
<proteinExistence type="predicted"/>
<accession>M5BQP8</accession>
<feature type="region of interest" description="Disordered" evidence="1">
    <location>
        <begin position="119"/>
        <end position="142"/>
    </location>
</feature>
<evidence type="ECO:0008006" key="7">
    <source>
        <dbReference type="Google" id="ProtNLM"/>
    </source>
</evidence>
<feature type="chain" id="PRO_5007689338" description="Extracellular membrane protein CFEM domain-containing protein" evidence="2">
    <location>
        <begin position="21"/>
        <end position="170"/>
    </location>
</feature>
<organism evidence="3 5">
    <name type="scientific">Thanatephorus cucumeris (strain AG1-IB / isolate 7/3/14)</name>
    <name type="common">Lettuce bottom rot fungus</name>
    <name type="synonym">Rhizoctonia solani</name>
    <dbReference type="NCBI Taxonomy" id="1108050"/>
    <lineage>
        <taxon>Eukaryota</taxon>
        <taxon>Fungi</taxon>
        <taxon>Dikarya</taxon>
        <taxon>Basidiomycota</taxon>
        <taxon>Agaricomycotina</taxon>
        <taxon>Agaricomycetes</taxon>
        <taxon>Cantharellales</taxon>
        <taxon>Ceratobasidiaceae</taxon>
        <taxon>Rhizoctonia</taxon>
        <taxon>Rhizoctonia solani AG-1</taxon>
    </lineage>
</organism>
<dbReference type="EMBL" id="LN679127">
    <property type="protein sequence ID" value="CEL57167.1"/>
    <property type="molecule type" value="Genomic_DNA"/>
</dbReference>